<feature type="signal peptide" evidence="5">
    <location>
        <begin position="1"/>
        <end position="24"/>
    </location>
</feature>
<comment type="caution">
    <text evidence="6">The sequence shown here is derived from an EMBL/GenBank/DDBJ whole genome shotgun (WGS) entry which is preliminary data.</text>
</comment>
<gene>
    <name evidence="6" type="ORF">S2091_2090</name>
</gene>
<dbReference type="PANTHER" id="PTHR33420">
    <property type="entry name" value="FIMBRIAL SUBUNIT ELFA-RELATED"/>
    <property type="match status" value="1"/>
</dbReference>
<dbReference type="Proteomes" id="UP000237839">
    <property type="component" value="Unassembled WGS sequence"/>
</dbReference>
<evidence type="ECO:0000313" key="7">
    <source>
        <dbReference type="Proteomes" id="UP000237839"/>
    </source>
</evidence>
<accession>A0A2S9H040</accession>
<dbReference type="GO" id="GO:0043709">
    <property type="term" value="P:cell adhesion involved in single-species biofilm formation"/>
    <property type="evidence" value="ECO:0007669"/>
    <property type="project" value="TreeGrafter"/>
</dbReference>
<dbReference type="AlphaFoldDB" id="A0A2S9H040"/>
<dbReference type="PANTHER" id="PTHR33420:SF3">
    <property type="entry name" value="FIMBRIAL SUBUNIT ELFA"/>
    <property type="match status" value="1"/>
</dbReference>
<name>A0A2S9H040_9BURK</name>
<dbReference type="EMBL" id="PUGF01000008">
    <property type="protein sequence ID" value="PRC93352.1"/>
    <property type="molecule type" value="Genomic_DNA"/>
</dbReference>
<comment type="subcellular location">
    <subcellularLocation>
        <location evidence="1">Fimbrium</location>
    </subcellularLocation>
</comment>
<reference evidence="6 7" key="1">
    <citation type="submission" date="2018-02" db="EMBL/GenBank/DDBJ databases">
        <title>Solimicrobium silvestre gen. nov., sp. nov., isolated from alpine forest soil.</title>
        <authorList>
            <person name="Margesin R."/>
            <person name="Albuquerque L."/>
            <person name="Zhang D.-C."/>
            <person name="Froufe H.J.C."/>
            <person name="Severino R."/>
            <person name="Roxo I."/>
            <person name="Egas C."/>
            <person name="Da Costa M.S."/>
        </authorList>
    </citation>
    <scope>NUCLEOTIDE SEQUENCE [LARGE SCALE GENOMIC DNA]</scope>
    <source>
        <strain evidence="6 7">S20-91</strain>
    </source>
</reference>
<evidence type="ECO:0000256" key="3">
    <source>
        <dbReference type="ARBA" id="ARBA00022729"/>
    </source>
</evidence>
<dbReference type="OrthoDB" id="8708646at2"/>
<dbReference type="InterPro" id="IPR039458">
    <property type="entry name" value="FimA-like"/>
</dbReference>
<feature type="chain" id="PRO_5015400132" evidence="5">
    <location>
        <begin position="25"/>
        <end position="177"/>
    </location>
</feature>
<proteinExistence type="inferred from homology"/>
<evidence type="ECO:0000256" key="1">
    <source>
        <dbReference type="ARBA" id="ARBA00004561"/>
    </source>
</evidence>
<dbReference type="Gene3D" id="2.60.40.1090">
    <property type="entry name" value="Fimbrial-type adhesion domain"/>
    <property type="match status" value="1"/>
</dbReference>
<evidence type="ECO:0000256" key="4">
    <source>
        <dbReference type="ARBA" id="ARBA00023263"/>
    </source>
</evidence>
<comment type="similarity">
    <text evidence="2">Belongs to the fimbrial protein family.</text>
</comment>
<evidence type="ECO:0000313" key="6">
    <source>
        <dbReference type="EMBL" id="PRC93352.1"/>
    </source>
</evidence>
<dbReference type="InterPro" id="IPR050263">
    <property type="entry name" value="Bact_Fimbrial_Adh_Pro"/>
</dbReference>
<sequence length="177" mass="17506">MKVKILLSAVIATLGFAGLNAAQASDGTVNFTGTVVATTCTVAPASVTQTVALPQVSVTALTGAGTTAGATAFNIGLAACTAGSKARIQFEAGPNVDPVTGNLKITSAAPATNVQIQLVNQAGGAINMATNVNQVTANDATLTAGVNTFYYTAQYISSATAVAGSANTSVTWSIAYN</sequence>
<dbReference type="Pfam" id="PF16970">
    <property type="entry name" value="FimA"/>
    <property type="match status" value="1"/>
</dbReference>
<keyword evidence="4" id="KW-0281">Fimbrium</keyword>
<keyword evidence="7" id="KW-1185">Reference proteome</keyword>
<organism evidence="6 7">
    <name type="scientific">Solimicrobium silvestre</name>
    <dbReference type="NCBI Taxonomy" id="2099400"/>
    <lineage>
        <taxon>Bacteria</taxon>
        <taxon>Pseudomonadati</taxon>
        <taxon>Pseudomonadota</taxon>
        <taxon>Betaproteobacteria</taxon>
        <taxon>Burkholderiales</taxon>
        <taxon>Oxalobacteraceae</taxon>
        <taxon>Solimicrobium</taxon>
    </lineage>
</organism>
<protein>
    <submittedName>
        <fullName evidence="6">P pilus assembly protein pilin FimA</fullName>
    </submittedName>
</protein>
<dbReference type="InterPro" id="IPR008966">
    <property type="entry name" value="Adhesion_dom_sf"/>
</dbReference>
<dbReference type="GO" id="GO:0009289">
    <property type="term" value="C:pilus"/>
    <property type="evidence" value="ECO:0007669"/>
    <property type="project" value="UniProtKB-SubCell"/>
</dbReference>
<dbReference type="InterPro" id="IPR036937">
    <property type="entry name" value="Adhesion_dom_fimbrial_sf"/>
</dbReference>
<evidence type="ECO:0000256" key="5">
    <source>
        <dbReference type="SAM" id="SignalP"/>
    </source>
</evidence>
<dbReference type="SUPFAM" id="SSF49401">
    <property type="entry name" value="Bacterial adhesins"/>
    <property type="match status" value="1"/>
</dbReference>
<dbReference type="RefSeq" id="WP_105531737.1">
    <property type="nucleotide sequence ID" value="NZ_PUGF01000008.1"/>
</dbReference>
<evidence type="ECO:0000256" key="2">
    <source>
        <dbReference type="ARBA" id="ARBA00006671"/>
    </source>
</evidence>
<keyword evidence="3 5" id="KW-0732">Signal</keyword>